<dbReference type="Gene3D" id="3.40.50.2300">
    <property type="match status" value="1"/>
</dbReference>
<evidence type="ECO:0000259" key="5">
    <source>
        <dbReference type="PROSITE" id="PS50110"/>
    </source>
</evidence>
<comment type="caution">
    <text evidence="6">The sequence shown here is derived from an EMBL/GenBank/DDBJ whole genome shotgun (WGS) entry which is preliminary data.</text>
</comment>
<evidence type="ECO:0000256" key="3">
    <source>
        <dbReference type="PROSITE-ProRule" id="PRU00169"/>
    </source>
</evidence>
<evidence type="ECO:0000256" key="4">
    <source>
        <dbReference type="SAM" id="MobiDB-lite"/>
    </source>
</evidence>
<dbReference type="GO" id="GO:0000156">
    <property type="term" value="F:phosphorelay response regulator activity"/>
    <property type="evidence" value="ECO:0007669"/>
    <property type="project" value="UniProtKB-ARBA"/>
</dbReference>
<dbReference type="GeneID" id="54782462"/>
<evidence type="ECO:0000256" key="1">
    <source>
        <dbReference type="ARBA" id="ARBA00022553"/>
    </source>
</evidence>
<keyword evidence="7" id="KW-1185">Reference proteome</keyword>
<feature type="modified residue" description="4-aspartylphosphate" evidence="3">
    <location>
        <position position="482"/>
    </location>
</feature>
<feature type="compositionally biased region" description="Polar residues" evidence="4">
    <location>
        <begin position="399"/>
        <end position="422"/>
    </location>
</feature>
<keyword evidence="2" id="KW-0902">Two-component regulatory system</keyword>
<dbReference type="GO" id="GO:1900445">
    <property type="term" value="P:positive regulation of filamentous growth of a population of unicellular organisms in response to biotic stimulus"/>
    <property type="evidence" value="ECO:0007669"/>
    <property type="project" value="UniProtKB-ARBA"/>
</dbReference>
<dbReference type="InterPro" id="IPR011006">
    <property type="entry name" value="CheY-like_superfamily"/>
</dbReference>
<gene>
    <name evidence="6" type="ORF">DIURU_003811</name>
</gene>
<feature type="compositionally biased region" description="Polar residues" evidence="4">
    <location>
        <begin position="230"/>
        <end position="246"/>
    </location>
</feature>
<protein>
    <recommendedName>
        <fullName evidence="5">Response regulatory domain-containing protein</fullName>
    </recommendedName>
</protein>
<dbReference type="OMA" id="QALIDWN"/>
<sequence length="603" mass="66180">MSSLNLNRGPGAPPSGAANPYYMNNPTSPVGMYAPSSAHYSDTPQKKRAASVSYTPTFSFPPPANSFNYPQDSMITRRVWVKTATGPGAPTTIIVHDFDIVDDLKLAVINKFPNTLGRYFDPADITIKLDFSSRHHKREDTPNSVSPDGKTPQSPQVGKPPTQSYRYINLEPDQNVFSILDTYYPNGMAMPDAFIIEVSSLDAPQPAPPAPKSAAAAVFYHQNKPPFHSPQPQHVKSPQFATSPQHRLSPIPTNPNAPESRGSPTNPRHSPMSAPPQHSVGHRRSQSIPPQSPASSSSAVLLLPRNFSLNSSNEPTKRPESGKIDAKQDSPRPEAFPQNESFDKSGKPLPKEPPGSPRPSSPMPSSEDAKLLDAQRGAPPLSSPSSTPTSSKHSSKESVASQPVRPNSTKTHSQKAITSKSLSNKDKVLPSISVLVVEDNAINQAILGAFLRKHKIHYQIAKNGQEAIDKWRKGGFHLVLMDIQLPVKSGIEATKEIRRLEKINRIGVFAQDVSSHKTEVKDEERLDLSRFRSPVIIVALTASSNSSVDRQNALMAGCNDFLTKPVNLVWLQNKITEWGCMQALIDFDWWKSKRRQIKTEAKK</sequence>
<proteinExistence type="predicted"/>
<dbReference type="FunFam" id="3.40.50.2300:FF:000146">
    <property type="entry name" value="Putative two-component response regulator SSK1p"/>
    <property type="match status" value="1"/>
</dbReference>
<feature type="compositionally biased region" description="Basic and acidic residues" evidence="4">
    <location>
        <begin position="315"/>
        <end position="332"/>
    </location>
</feature>
<dbReference type="VEuPathDB" id="FungiDB:DIURU_003811"/>
<feature type="domain" description="Response regulatory" evidence="5">
    <location>
        <begin position="433"/>
        <end position="579"/>
    </location>
</feature>
<dbReference type="PANTHER" id="PTHR45339:SF1">
    <property type="entry name" value="HYBRID SIGNAL TRANSDUCTION HISTIDINE KINASE J"/>
    <property type="match status" value="1"/>
</dbReference>
<dbReference type="OrthoDB" id="21225at2759"/>
<dbReference type="InterPro" id="IPR001789">
    <property type="entry name" value="Sig_transdc_resp-reg_receiver"/>
</dbReference>
<feature type="compositionally biased region" description="Pro residues" evidence="4">
    <location>
        <begin position="351"/>
        <end position="362"/>
    </location>
</feature>
<feature type="compositionally biased region" description="Polar residues" evidence="4">
    <location>
        <begin position="254"/>
        <end position="268"/>
    </location>
</feature>
<feature type="region of interest" description="Disordered" evidence="4">
    <location>
        <begin position="1"/>
        <end position="21"/>
    </location>
</feature>
<keyword evidence="1 3" id="KW-0597">Phosphoprotein</keyword>
<accession>A0A642UK15</accession>
<evidence type="ECO:0000313" key="6">
    <source>
        <dbReference type="EMBL" id="KAA8900388.1"/>
    </source>
</evidence>
<feature type="compositionally biased region" description="Low complexity" evidence="4">
    <location>
        <begin position="379"/>
        <end position="392"/>
    </location>
</feature>
<organism evidence="6 7">
    <name type="scientific">Diutina rugosa</name>
    <name type="common">Yeast</name>
    <name type="synonym">Candida rugosa</name>
    <dbReference type="NCBI Taxonomy" id="5481"/>
    <lineage>
        <taxon>Eukaryota</taxon>
        <taxon>Fungi</taxon>
        <taxon>Dikarya</taxon>
        <taxon>Ascomycota</taxon>
        <taxon>Saccharomycotina</taxon>
        <taxon>Pichiomycetes</taxon>
        <taxon>Debaryomycetaceae</taxon>
        <taxon>Diutina</taxon>
    </lineage>
</organism>
<feature type="compositionally biased region" description="Low complexity" evidence="4">
    <location>
        <begin position="286"/>
        <end position="299"/>
    </location>
</feature>
<name>A0A642UK15_DIURU</name>
<dbReference type="SMART" id="SM00448">
    <property type="entry name" value="REC"/>
    <property type="match status" value="1"/>
</dbReference>
<reference evidence="6 7" key="1">
    <citation type="submission" date="2019-07" db="EMBL/GenBank/DDBJ databases">
        <title>Genome assembly of two rare yeast pathogens: Diutina rugosa and Trichomonascus ciferrii.</title>
        <authorList>
            <person name="Mixao V."/>
            <person name="Saus E."/>
            <person name="Hansen A."/>
            <person name="Lass-Flor C."/>
            <person name="Gabaldon T."/>
        </authorList>
    </citation>
    <scope>NUCLEOTIDE SEQUENCE [LARGE SCALE GENOMIC DNA]</scope>
    <source>
        <strain evidence="6 7">CBS 613</strain>
    </source>
</reference>
<dbReference type="RefSeq" id="XP_034011388.1">
    <property type="nucleotide sequence ID" value="XM_034156615.1"/>
</dbReference>
<evidence type="ECO:0000256" key="2">
    <source>
        <dbReference type="ARBA" id="ARBA00023012"/>
    </source>
</evidence>
<dbReference type="AlphaFoldDB" id="A0A642UK15"/>
<dbReference type="EMBL" id="SWFT01000112">
    <property type="protein sequence ID" value="KAA8900388.1"/>
    <property type="molecule type" value="Genomic_DNA"/>
</dbReference>
<feature type="compositionally biased region" description="Basic and acidic residues" evidence="4">
    <location>
        <begin position="341"/>
        <end position="350"/>
    </location>
</feature>
<feature type="region of interest" description="Disordered" evidence="4">
    <location>
        <begin position="223"/>
        <end position="422"/>
    </location>
</feature>
<dbReference type="CDD" id="cd17546">
    <property type="entry name" value="REC_hyHK_CKI1_RcsC-like"/>
    <property type="match status" value="1"/>
</dbReference>
<dbReference type="PROSITE" id="PS50110">
    <property type="entry name" value="RESPONSE_REGULATORY"/>
    <property type="match status" value="1"/>
</dbReference>
<dbReference type="GO" id="GO:0036180">
    <property type="term" value="P:filamentous growth of a population of unicellular organisms in response to biotic stimulus"/>
    <property type="evidence" value="ECO:0007669"/>
    <property type="project" value="UniProtKB-ARBA"/>
</dbReference>
<dbReference type="Pfam" id="PF00072">
    <property type="entry name" value="Response_reg"/>
    <property type="match status" value="1"/>
</dbReference>
<dbReference type="GO" id="GO:0006950">
    <property type="term" value="P:response to stress"/>
    <property type="evidence" value="ECO:0007669"/>
    <property type="project" value="UniProtKB-ARBA"/>
</dbReference>
<feature type="region of interest" description="Disordered" evidence="4">
    <location>
        <begin position="134"/>
        <end position="164"/>
    </location>
</feature>
<dbReference type="SUPFAM" id="SSF52172">
    <property type="entry name" value="CheY-like"/>
    <property type="match status" value="1"/>
</dbReference>
<dbReference type="PANTHER" id="PTHR45339">
    <property type="entry name" value="HYBRID SIGNAL TRANSDUCTION HISTIDINE KINASE J"/>
    <property type="match status" value="1"/>
</dbReference>
<feature type="compositionally biased region" description="Polar residues" evidence="4">
    <location>
        <begin position="142"/>
        <end position="164"/>
    </location>
</feature>
<evidence type="ECO:0000313" key="7">
    <source>
        <dbReference type="Proteomes" id="UP000449547"/>
    </source>
</evidence>
<dbReference type="Proteomes" id="UP000449547">
    <property type="component" value="Unassembled WGS sequence"/>
</dbReference>